<comment type="subunit">
    <text evidence="3 12">Monomer.</text>
</comment>
<keyword evidence="7 12" id="KW-0547">Nucleotide-binding</keyword>
<protein>
    <recommendedName>
        <fullName evidence="12">Cysteine--tRNA ligase</fullName>
        <ecNumber evidence="12">6.1.1.16</ecNumber>
    </recommendedName>
    <alternativeName>
        <fullName evidence="12">Cysteinyl-tRNA synthetase</fullName>
        <shortName evidence="12">CysRS</shortName>
    </alternativeName>
</protein>
<evidence type="ECO:0000256" key="10">
    <source>
        <dbReference type="ARBA" id="ARBA00022917"/>
    </source>
</evidence>
<dbReference type="SUPFAM" id="SSF52374">
    <property type="entry name" value="Nucleotidylyl transferase"/>
    <property type="match status" value="1"/>
</dbReference>
<dbReference type="RefSeq" id="WP_180135397.1">
    <property type="nucleotide sequence ID" value="NZ_JABMKT010000003.1"/>
</dbReference>
<dbReference type="Pfam" id="PF09190">
    <property type="entry name" value="DALR_2"/>
    <property type="match status" value="1"/>
</dbReference>
<keyword evidence="15" id="KW-1185">Reference proteome</keyword>
<sequence length="459" mass="53764">MMKIYNSLNNKLEEFIPIEKNKVGIYVCGPTVYNFIHFGNSRPVIVFDTLARHFINKGYEVNFVQNFTDIDDKIIKRSIEENLSFEEVSEKYIKEFMNDIQKLNILNIVKRPRVSEYIPQIIKMIQNLIDNGYAYVSGGDVLFRVNNYSDYGKLSNQKIEDLSVAVRIDKNEKKENPLDFVLWKEKKDNEPFWDSPFSKGRPGWHIECSAMSKEFLGDNFDIHAGGIDLLFPHHENERAQSICSCNEKSTFARYWMHNGFLEINGEKMSKSLGNFITLKDVLKNYSGDIVRFFMLSTHYRKPINYSIENLEISKKTLQSIIENISRYKKIDIINSKNDDDIKDYIREFENNFNSALDDDLNTPLAISQIHDLIRKVNKKLSENSFKELEYVINILEKYIKNVLGIEMEIEKNDDITEKLIELLNSIRDEARFNKNYALSDKIRDELLKLGIKTSDRKVK</sequence>
<comment type="catalytic activity">
    <reaction evidence="12">
        <text>tRNA(Cys) + L-cysteine + ATP = L-cysteinyl-tRNA(Cys) + AMP + diphosphate</text>
        <dbReference type="Rhea" id="RHEA:17773"/>
        <dbReference type="Rhea" id="RHEA-COMP:9661"/>
        <dbReference type="Rhea" id="RHEA-COMP:9679"/>
        <dbReference type="ChEBI" id="CHEBI:30616"/>
        <dbReference type="ChEBI" id="CHEBI:33019"/>
        <dbReference type="ChEBI" id="CHEBI:35235"/>
        <dbReference type="ChEBI" id="CHEBI:78442"/>
        <dbReference type="ChEBI" id="CHEBI:78517"/>
        <dbReference type="ChEBI" id="CHEBI:456215"/>
        <dbReference type="EC" id="6.1.1.16"/>
    </reaction>
</comment>
<dbReference type="HAMAP" id="MF_00041">
    <property type="entry name" value="Cys_tRNA_synth"/>
    <property type="match status" value="1"/>
</dbReference>
<feature type="binding site" evidence="12">
    <location>
        <position position="270"/>
    </location>
    <ligand>
        <name>ATP</name>
        <dbReference type="ChEBI" id="CHEBI:30616"/>
    </ligand>
</feature>
<evidence type="ECO:0000256" key="6">
    <source>
        <dbReference type="ARBA" id="ARBA00022723"/>
    </source>
</evidence>
<dbReference type="PRINTS" id="PR00983">
    <property type="entry name" value="TRNASYNTHCYS"/>
</dbReference>
<keyword evidence="9 12" id="KW-0067">ATP-binding</keyword>
<evidence type="ECO:0000313" key="15">
    <source>
        <dbReference type="Proteomes" id="UP000526184"/>
    </source>
</evidence>
<dbReference type="SMART" id="SM00840">
    <property type="entry name" value="DALR_2"/>
    <property type="match status" value="1"/>
</dbReference>
<keyword evidence="6 12" id="KW-0479">Metal-binding</keyword>
<dbReference type="InterPro" id="IPR015803">
    <property type="entry name" value="Cys-tRNA-ligase"/>
</dbReference>
<feature type="short sequence motif" description="'HIGH' region" evidence="12">
    <location>
        <begin position="30"/>
        <end position="40"/>
    </location>
</feature>
<feature type="domain" description="Cysteinyl-tRNA synthetase class Ia DALR" evidence="13">
    <location>
        <begin position="351"/>
        <end position="415"/>
    </location>
</feature>
<dbReference type="Gene3D" id="1.20.120.1910">
    <property type="entry name" value="Cysteine-tRNA ligase, C-terminal anti-codon recognition domain"/>
    <property type="match status" value="1"/>
</dbReference>
<feature type="binding site" evidence="12">
    <location>
        <position position="208"/>
    </location>
    <ligand>
        <name>Zn(2+)</name>
        <dbReference type="ChEBI" id="CHEBI:29105"/>
    </ligand>
</feature>
<feature type="binding site" evidence="12">
    <location>
        <position position="233"/>
    </location>
    <ligand>
        <name>Zn(2+)</name>
        <dbReference type="ChEBI" id="CHEBI:29105"/>
    </ligand>
</feature>
<keyword evidence="10 12" id="KW-0648">Protein biosynthesis</keyword>
<evidence type="ECO:0000256" key="2">
    <source>
        <dbReference type="ARBA" id="ARBA00005594"/>
    </source>
</evidence>
<dbReference type="GO" id="GO:0004817">
    <property type="term" value="F:cysteine-tRNA ligase activity"/>
    <property type="evidence" value="ECO:0007669"/>
    <property type="project" value="UniProtKB-UniRule"/>
</dbReference>
<dbReference type="GO" id="GO:0008270">
    <property type="term" value="F:zinc ion binding"/>
    <property type="evidence" value="ECO:0007669"/>
    <property type="project" value="UniProtKB-UniRule"/>
</dbReference>
<dbReference type="InterPro" id="IPR015273">
    <property type="entry name" value="Cys-tRNA-synt_Ia_DALR"/>
</dbReference>
<feature type="binding site" evidence="12">
    <location>
        <position position="28"/>
    </location>
    <ligand>
        <name>Zn(2+)</name>
        <dbReference type="ChEBI" id="CHEBI:29105"/>
    </ligand>
</feature>
<evidence type="ECO:0000313" key="14">
    <source>
        <dbReference type="EMBL" id="NYV27425.1"/>
    </source>
</evidence>
<dbReference type="PANTHER" id="PTHR10890">
    <property type="entry name" value="CYSTEINYL-TRNA SYNTHETASE"/>
    <property type="match status" value="1"/>
</dbReference>
<dbReference type="Proteomes" id="UP000526184">
    <property type="component" value="Unassembled WGS sequence"/>
</dbReference>
<gene>
    <name evidence="12" type="primary">cysS</name>
    <name evidence="14" type="ORF">HP397_01105</name>
</gene>
<evidence type="ECO:0000256" key="3">
    <source>
        <dbReference type="ARBA" id="ARBA00011245"/>
    </source>
</evidence>
<evidence type="ECO:0000256" key="12">
    <source>
        <dbReference type="HAMAP-Rule" id="MF_00041"/>
    </source>
</evidence>
<dbReference type="EC" id="6.1.1.16" evidence="12"/>
<evidence type="ECO:0000256" key="9">
    <source>
        <dbReference type="ARBA" id="ARBA00022840"/>
    </source>
</evidence>
<evidence type="ECO:0000256" key="8">
    <source>
        <dbReference type="ARBA" id="ARBA00022833"/>
    </source>
</evidence>
<comment type="cofactor">
    <cofactor evidence="12">
        <name>Zn(2+)</name>
        <dbReference type="ChEBI" id="CHEBI:29105"/>
    </cofactor>
    <text evidence="12">Binds 1 zinc ion per subunit.</text>
</comment>
<comment type="similarity">
    <text evidence="2 12">Belongs to the class-I aminoacyl-tRNA synthetase family.</text>
</comment>
<evidence type="ECO:0000256" key="5">
    <source>
        <dbReference type="ARBA" id="ARBA00022598"/>
    </source>
</evidence>
<dbReference type="InterPro" id="IPR032678">
    <property type="entry name" value="tRNA-synt_1_cat_dom"/>
</dbReference>
<dbReference type="Gene3D" id="3.40.50.620">
    <property type="entry name" value="HUPs"/>
    <property type="match status" value="1"/>
</dbReference>
<evidence type="ECO:0000256" key="4">
    <source>
        <dbReference type="ARBA" id="ARBA00022490"/>
    </source>
</evidence>
<feature type="binding site" evidence="12">
    <location>
        <position position="237"/>
    </location>
    <ligand>
        <name>Zn(2+)</name>
        <dbReference type="ChEBI" id="CHEBI:29105"/>
    </ligand>
</feature>
<dbReference type="GO" id="GO:0006423">
    <property type="term" value="P:cysteinyl-tRNA aminoacylation"/>
    <property type="evidence" value="ECO:0007669"/>
    <property type="project" value="UniProtKB-UniRule"/>
</dbReference>
<proteinExistence type="inferred from homology"/>
<dbReference type="CDD" id="cd00672">
    <property type="entry name" value="CysRS_core"/>
    <property type="match status" value="1"/>
</dbReference>
<keyword evidence="4 12" id="KW-0963">Cytoplasm</keyword>
<dbReference type="AlphaFoldDB" id="A0A7Z0T9W4"/>
<keyword evidence="11 12" id="KW-0030">Aminoacyl-tRNA synthetase</keyword>
<feature type="short sequence motif" description="'KMSKS' region" evidence="12">
    <location>
        <begin position="267"/>
        <end position="271"/>
    </location>
</feature>
<evidence type="ECO:0000256" key="11">
    <source>
        <dbReference type="ARBA" id="ARBA00023146"/>
    </source>
</evidence>
<dbReference type="EMBL" id="JABMKT010000003">
    <property type="protein sequence ID" value="NYV27425.1"/>
    <property type="molecule type" value="Genomic_DNA"/>
</dbReference>
<keyword evidence="5 12" id="KW-0436">Ligase</keyword>
<dbReference type="FunFam" id="3.40.50.620:FF:000009">
    <property type="entry name" value="Cysteine--tRNA ligase"/>
    <property type="match status" value="1"/>
</dbReference>
<accession>A0A7Z0T9W4</accession>
<evidence type="ECO:0000256" key="7">
    <source>
        <dbReference type="ARBA" id="ARBA00022741"/>
    </source>
</evidence>
<comment type="subcellular location">
    <subcellularLocation>
        <location evidence="1 12">Cytoplasm</location>
    </subcellularLocation>
</comment>
<name>A0A7Z0T9W4_9FUSO</name>
<comment type="caution">
    <text evidence="14">The sequence shown here is derived from an EMBL/GenBank/DDBJ whole genome shotgun (WGS) entry which is preliminary data.</text>
</comment>
<dbReference type="PANTHER" id="PTHR10890:SF3">
    <property type="entry name" value="CYSTEINE--TRNA LIGASE, CYTOPLASMIC"/>
    <property type="match status" value="1"/>
</dbReference>
<dbReference type="GO" id="GO:0005524">
    <property type="term" value="F:ATP binding"/>
    <property type="evidence" value="ECO:0007669"/>
    <property type="project" value="UniProtKB-UniRule"/>
</dbReference>
<keyword evidence="8 12" id="KW-0862">Zinc</keyword>
<dbReference type="Pfam" id="PF01406">
    <property type="entry name" value="tRNA-synt_1e"/>
    <property type="match status" value="1"/>
</dbReference>
<evidence type="ECO:0000259" key="13">
    <source>
        <dbReference type="SMART" id="SM00840"/>
    </source>
</evidence>
<dbReference type="NCBIfam" id="TIGR00435">
    <property type="entry name" value="cysS"/>
    <property type="match status" value="1"/>
</dbReference>
<dbReference type="InterPro" id="IPR009080">
    <property type="entry name" value="tRNAsynth_Ia_anticodon-bd"/>
</dbReference>
<dbReference type="GO" id="GO:0005829">
    <property type="term" value="C:cytosol"/>
    <property type="evidence" value="ECO:0007669"/>
    <property type="project" value="TreeGrafter"/>
</dbReference>
<dbReference type="InterPro" id="IPR014729">
    <property type="entry name" value="Rossmann-like_a/b/a_fold"/>
</dbReference>
<reference evidence="14 15" key="1">
    <citation type="submission" date="2020-05" db="EMBL/GenBank/DDBJ databases">
        <title>Streptobacillus felis strain LHL191014123.</title>
        <authorList>
            <person name="Fawzy A."/>
            <person name="Rau J."/>
            <person name="Risse K."/>
            <person name="Schauerte N."/>
            <person name="Geiger C."/>
            <person name="Blom J."/>
            <person name="Imirzalioglu C."/>
            <person name="Falgenhauer J."/>
            <person name="Bach A."/>
            <person name="Herden C."/>
            <person name="Eisenberg T."/>
        </authorList>
    </citation>
    <scope>NUCLEOTIDE SEQUENCE [LARGE SCALE GENOMIC DNA]</scope>
    <source>
        <strain evidence="14 15">LHL191014123</strain>
    </source>
</reference>
<evidence type="ECO:0000256" key="1">
    <source>
        <dbReference type="ARBA" id="ARBA00004496"/>
    </source>
</evidence>
<dbReference type="SUPFAM" id="SSF47323">
    <property type="entry name" value="Anticodon-binding domain of a subclass of class I aminoacyl-tRNA synthetases"/>
    <property type="match status" value="1"/>
</dbReference>
<dbReference type="InterPro" id="IPR024909">
    <property type="entry name" value="Cys-tRNA/MSH_ligase"/>
</dbReference>
<organism evidence="14 15">
    <name type="scientific">Streptobacillus felis</name>
    <dbReference type="NCBI Taxonomy" id="1384509"/>
    <lineage>
        <taxon>Bacteria</taxon>
        <taxon>Fusobacteriati</taxon>
        <taxon>Fusobacteriota</taxon>
        <taxon>Fusobacteriia</taxon>
        <taxon>Fusobacteriales</taxon>
        <taxon>Leptotrichiaceae</taxon>
        <taxon>Streptobacillus</taxon>
    </lineage>
</organism>